<comment type="subcellular location">
    <subcellularLocation>
        <location evidence="1">Membrane</location>
        <topology evidence="1">Multi-pass membrane protein</topology>
    </subcellularLocation>
</comment>
<dbReference type="Proteomes" id="UP000784294">
    <property type="component" value="Unassembled WGS sequence"/>
</dbReference>
<keyword evidence="3 5" id="KW-1133">Transmembrane helix</keyword>
<accession>A0A3S5A5Y0</accession>
<dbReference type="EMBL" id="CAAALY010026118">
    <property type="protein sequence ID" value="VEL15837.1"/>
    <property type="molecule type" value="Genomic_DNA"/>
</dbReference>
<comment type="caution">
    <text evidence="7">The sequence shown here is derived from an EMBL/GenBank/DDBJ whole genome shotgun (WGS) entry which is preliminary data.</text>
</comment>
<dbReference type="PANTHER" id="PTHR11453:SF127">
    <property type="entry name" value="SOLUTE CARRIER FAMILY 4 MEMBER 11"/>
    <property type="match status" value="1"/>
</dbReference>
<dbReference type="Pfam" id="PF00955">
    <property type="entry name" value="HCO3_cotransp"/>
    <property type="match status" value="1"/>
</dbReference>
<gene>
    <name evidence="7" type="ORF">PXEA_LOCUS9277</name>
</gene>
<dbReference type="PANTHER" id="PTHR11453">
    <property type="entry name" value="ANION EXCHANGE PROTEIN"/>
    <property type="match status" value="1"/>
</dbReference>
<evidence type="ECO:0000256" key="4">
    <source>
        <dbReference type="ARBA" id="ARBA00023136"/>
    </source>
</evidence>
<reference evidence="7" key="1">
    <citation type="submission" date="2018-11" db="EMBL/GenBank/DDBJ databases">
        <authorList>
            <consortium name="Pathogen Informatics"/>
        </authorList>
    </citation>
    <scope>NUCLEOTIDE SEQUENCE</scope>
</reference>
<evidence type="ECO:0000256" key="3">
    <source>
        <dbReference type="ARBA" id="ARBA00022989"/>
    </source>
</evidence>
<proteinExistence type="predicted"/>
<keyword evidence="4 5" id="KW-0472">Membrane</keyword>
<evidence type="ECO:0000256" key="5">
    <source>
        <dbReference type="SAM" id="Phobius"/>
    </source>
</evidence>
<evidence type="ECO:0000313" key="7">
    <source>
        <dbReference type="EMBL" id="VEL15837.1"/>
    </source>
</evidence>
<evidence type="ECO:0000259" key="6">
    <source>
        <dbReference type="Pfam" id="PF00955"/>
    </source>
</evidence>
<dbReference type="OrthoDB" id="1735926at2759"/>
<dbReference type="InterPro" id="IPR011531">
    <property type="entry name" value="HCO3_transpt-like_TM_dom"/>
</dbReference>
<dbReference type="GO" id="GO:0006820">
    <property type="term" value="P:monoatomic anion transport"/>
    <property type="evidence" value="ECO:0007669"/>
    <property type="project" value="InterPro"/>
</dbReference>
<evidence type="ECO:0000313" key="8">
    <source>
        <dbReference type="Proteomes" id="UP000784294"/>
    </source>
</evidence>
<dbReference type="GO" id="GO:0016323">
    <property type="term" value="C:basolateral plasma membrane"/>
    <property type="evidence" value="ECO:0007669"/>
    <property type="project" value="TreeGrafter"/>
</dbReference>
<dbReference type="AlphaFoldDB" id="A0A3S5A5Y0"/>
<keyword evidence="8" id="KW-1185">Reference proteome</keyword>
<dbReference type="InterPro" id="IPR003020">
    <property type="entry name" value="HCO3_transpt_euk"/>
</dbReference>
<name>A0A3S5A5Y0_9PLAT</name>
<evidence type="ECO:0000256" key="2">
    <source>
        <dbReference type="ARBA" id="ARBA00022692"/>
    </source>
</evidence>
<feature type="domain" description="Bicarbonate transporter-like transmembrane" evidence="6">
    <location>
        <begin position="3"/>
        <end position="68"/>
    </location>
</feature>
<protein>
    <recommendedName>
        <fullName evidence="6">Bicarbonate transporter-like transmembrane domain-containing protein</fullName>
    </recommendedName>
</protein>
<feature type="transmembrane region" description="Helical" evidence="5">
    <location>
        <begin position="12"/>
        <end position="28"/>
    </location>
</feature>
<keyword evidence="2 5" id="KW-0812">Transmembrane</keyword>
<evidence type="ECO:0000256" key="1">
    <source>
        <dbReference type="ARBA" id="ARBA00004141"/>
    </source>
</evidence>
<dbReference type="GO" id="GO:0050801">
    <property type="term" value="P:monoatomic ion homeostasis"/>
    <property type="evidence" value="ECO:0007669"/>
    <property type="project" value="TreeGrafter"/>
</dbReference>
<sequence>MVVVRVRETRITSILSHICIGFSLFMLPKPLIYIPRPVLNGLFVYMAITAVYDNQLFERVLLFFTEQRTIFHS</sequence>
<dbReference type="GO" id="GO:0005452">
    <property type="term" value="F:solute:inorganic anion antiporter activity"/>
    <property type="evidence" value="ECO:0007669"/>
    <property type="project" value="InterPro"/>
</dbReference>
<organism evidence="7 8">
    <name type="scientific">Protopolystoma xenopodis</name>
    <dbReference type="NCBI Taxonomy" id="117903"/>
    <lineage>
        <taxon>Eukaryota</taxon>
        <taxon>Metazoa</taxon>
        <taxon>Spiralia</taxon>
        <taxon>Lophotrochozoa</taxon>
        <taxon>Platyhelminthes</taxon>
        <taxon>Monogenea</taxon>
        <taxon>Polyopisthocotylea</taxon>
        <taxon>Polystomatidea</taxon>
        <taxon>Polystomatidae</taxon>
        <taxon>Protopolystoma</taxon>
    </lineage>
</organism>